<feature type="transmembrane region" description="Helical" evidence="1">
    <location>
        <begin position="141"/>
        <end position="158"/>
    </location>
</feature>
<keyword evidence="1" id="KW-1133">Transmembrane helix</keyword>
<proteinExistence type="predicted"/>
<keyword evidence="1" id="KW-0472">Membrane</keyword>
<dbReference type="RefSeq" id="WP_284303984.1">
    <property type="nucleotide sequence ID" value="NZ_BSUO01000001.1"/>
</dbReference>
<name>A0ABQ6IQQ0_9MICO</name>
<feature type="transmembrane region" description="Helical" evidence="1">
    <location>
        <begin position="36"/>
        <end position="58"/>
    </location>
</feature>
<comment type="caution">
    <text evidence="2">The sequence shown here is derived from an EMBL/GenBank/DDBJ whole genome shotgun (WGS) entry which is preliminary data.</text>
</comment>
<evidence type="ECO:0000313" key="3">
    <source>
        <dbReference type="Proteomes" id="UP001157126"/>
    </source>
</evidence>
<accession>A0ABQ6IQQ0</accession>
<keyword evidence="3" id="KW-1185">Reference proteome</keyword>
<evidence type="ECO:0000256" key="1">
    <source>
        <dbReference type="SAM" id="Phobius"/>
    </source>
</evidence>
<gene>
    <name evidence="2" type="ORF">GCM10025883_22950</name>
</gene>
<organism evidence="2 3">
    <name type="scientific">Mobilicoccus caccae</name>
    <dbReference type="NCBI Taxonomy" id="1859295"/>
    <lineage>
        <taxon>Bacteria</taxon>
        <taxon>Bacillati</taxon>
        <taxon>Actinomycetota</taxon>
        <taxon>Actinomycetes</taxon>
        <taxon>Micrococcales</taxon>
        <taxon>Dermatophilaceae</taxon>
        <taxon>Mobilicoccus</taxon>
    </lineage>
</organism>
<evidence type="ECO:0008006" key="4">
    <source>
        <dbReference type="Google" id="ProtNLM"/>
    </source>
</evidence>
<feature type="transmembrane region" description="Helical" evidence="1">
    <location>
        <begin position="65"/>
        <end position="84"/>
    </location>
</feature>
<dbReference type="Proteomes" id="UP001157126">
    <property type="component" value="Unassembled WGS sequence"/>
</dbReference>
<keyword evidence="1" id="KW-0812">Transmembrane</keyword>
<feature type="transmembrane region" description="Helical" evidence="1">
    <location>
        <begin position="90"/>
        <end position="106"/>
    </location>
</feature>
<dbReference type="EMBL" id="BSUO01000001">
    <property type="protein sequence ID" value="GMA40250.1"/>
    <property type="molecule type" value="Genomic_DNA"/>
</dbReference>
<reference evidence="3" key="1">
    <citation type="journal article" date="2019" name="Int. J. Syst. Evol. Microbiol.">
        <title>The Global Catalogue of Microorganisms (GCM) 10K type strain sequencing project: providing services to taxonomists for standard genome sequencing and annotation.</title>
        <authorList>
            <consortium name="The Broad Institute Genomics Platform"/>
            <consortium name="The Broad Institute Genome Sequencing Center for Infectious Disease"/>
            <person name="Wu L."/>
            <person name="Ma J."/>
        </authorList>
    </citation>
    <scope>NUCLEOTIDE SEQUENCE [LARGE SCALE GENOMIC DNA]</scope>
    <source>
        <strain evidence="3">NBRC 113072</strain>
    </source>
</reference>
<sequence length="205" mass="21288">MTTWRQVFALGPSAMPLAMRARLGLPTIALLVAPALFGHFLLGLLMGLGSYSVLFGAVPRRRHRAVVMAVTGVGLVAAVCAGVAVSGSLAASLAAYVIAAFLGVVLDEVVPLGPPGPYFFVLMVGGGGVVGQAGIGAAAILPWLCLGAVVAFVAAVAGRDDPRARMPRIGVAGLPHRVADRLRWPGREARVFWRVASPSVWCRWS</sequence>
<protein>
    <recommendedName>
        <fullName evidence="4">FUSC family protein</fullName>
    </recommendedName>
</protein>
<evidence type="ECO:0000313" key="2">
    <source>
        <dbReference type="EMBL" id="GMA40250.1"/>
    </source>
</evidence>